<dbReference type="Pfam" id="PF00126">
    <property type="entry name" value="HTH_1"/>
    <property type="match status" value="1"/>
</dbReference>
<comment type="similarity">
    <text evidence="1">Belongs to the LysR transcriptional regulatory family.</text>
</comment>
<dbReference type="PRINTS" id="PR00039">
    <property type="entry name" value="HTHLYSR"/>
</dbReference>
<reference evidence="6 7" key="1">
    <citation type="submission" date="2021-08" db="EMBL/GenBank/DDBJ databases">
        <authorList>
            <person name="Zhang D."/>
            <person name="Zhang A."/>
            <person name="Wang L."/>
        </authorList>
    </citation>
    <scope>NUCLEOTIDE SEQUENCE [LARGE SCALE GENOMIC DNA]</scope>
    <source>
        <strain evidence="6 7">WL0086</strain>
    </source>
</reference>
<evidence type="ECO:0000256" key="3">
    <source>
        <dbReference type="ARBA" id="ARBA00023125"/>
    </source>
</evidence>
<dbReference type="Proteomes" id="UP000738431">
    <property type="component" value="Chromosome"/>
</dbReference>
<evidence type="ECO:0000313" key="6">
    <source>
        <dbReference type="EMBL" id="WRQ87817.1"/>
    </source>
</evidence>
<dbReference type="SUPFAM" id="SSF46785">
    <property type="entry name" value="Winged helix' DNA-binding domain"/>
    <property type="match status" value="1"/>
</dbReference>
<dbReference type="InterPro" id="IPR005119">
    <property type="entry name" value="LysR_subst-bd"/>
</dbReference>
<evidence type="ECO:0000256" key="1">
    <source>
        <dbReference type="ARBA" id="ARBA00009437"/>
    </source>
</evidence>
<protein>
    <submittedName>
        <fullName evidence="6">LysR family transcriptional regulator</fullName>
    </submittedName>
</protein>
<dbReference type="PANTHER" id="PTHR30346:SF0">
    <property type="entry name" value="HCA OPERON TRANSCRIPTIONAL ACTIVATOR HCAR"/>
    <property type="match status" value="1"/>
</dbReference>
<keyword evidence="7" id="KW-1185">Reference proteome</keyword>
<evidence type="ECO:0000313" key="7">
    <source>
        <dbReference type="Proteomes" id="UP000738431"/>
    </source>
</evidence>
<evidence type="ECO:0000259" key="5">
    <source>
        <dbReference type="PROSITE" id="PS50931"/>
    </source>
</evidence>
<proteinExistence type="inferred from homology"/>
<dbReference type="CDD" id="cd08414">
    <property type="entry name" value="PBP2_LTTR_aromatics_like"/>
    <property type="match status" value="1"/>
</dbReference>
<sequence>MKTLRTFFAVMEEGSVNRAAARLGVAQPTLSRQIQALEQEVGGSLFERGTWGVRPTDLGFKLREMMLPVLRAYDQAWAEVAAHAKGRHTQLRVGYLGMAANRFLNPALARLREEYPDIKLWLFDQTPVEQLKALRAGELDVALIGQEGAAVGDDFYRRKVSRIGVCAALPSQHPAAKRESISLEELKHDVFIGVAESSVPGRNAWVASLCAKAGFKARFVAETSEVTETFMRVVGDSAACIVPDYVEGSSPPGITFVKLNDDFATWDFYVLRQRGRGTPAIRRLVELIGEP</sequence>
<dbReference type="Pfam" id="PF03466">
    <property type="entry name" value="LysR_substrate"/>
    <property type="match status" value="1"/>
</dbReference>
<dbReference type="PANTHER" id="PTHR30346">
    <property type="entry name" value="TRANSCRIPTIONAL DUAL REGULATOR HCAR-RELATED"/>
    <property type="match status" value="1"/>
</dbReference>
<dbReference type="RefSeq" id="WP_221029141.1">
    <property type="nucleotide sequence ID" value="NZ_CP139781.1"/>
</dbReference>
<keyword evidence="2" id="KW-0805">Transcription regulation</keyword>
<feature type="domain" description="HTH lysR-type" evidence="5">
    <location>
        <begin position="1"/>
        <end position="56"/>
    </location>
</feature>
<reference evidence="6 7" key="2">
    <citation type="submission" date="2023-12" db="EMBL/GenBank/DDBJ databases">
        <title>Description of an unclassified Opitutus bacterium of Verrucomicrobiota.</title>
        <authorList>
            <person name="Zhang D.-F."/>
        </authorList>
    </citation>
    <scope>NUCLEOTIDE SEQUENCE [LARGE SCALE GENOMIC DNA]</scope>
    <source>
        <strain evidence="6 7">WL0086</strain>
    </source>
</reference>
<dbReference type="InterPro" id="IPR000847">
    <property type="entry name" value="LysR_HTH_N"/>
</dbReference>
<dbReference type="SUPFAM" id="SSF53850">
    <property type="entry name" value="Periplasmic binding protein-like II"/>
    <property type="match status" value="1"/>
</dbReference>
<name>A0ABZ1C920_9BACT</name>
<dbReference type="EMBL" id="CP139781">
    <property type="protein sequence ID" value="WRQ87817.1"/>
    <property type="molecule type" value="Genomic_DNA"/>
</dbReference>
<dbReference type="Gene3D" id="3.40.190.10">
    <property type="entry name" value="Periplasmic binding protein-like II"/>
    <property type="match status" value="2"/>
</dbReference>
<evidence type="ECO:0000256" key="2">
    <source>
        <dbReference type="ARBA" id="ARBA00023015"/>
    </source>
</evidence>
<dbReference type="PROSITE" id="PS50931">
    <property type="entry name" value="HTH_LYSR"/>
    <property type="match status" value="1"/>
</dbReference>
<gene>
    <name evidence="6" type="ORF">K1X11_000245</name>
</gene>
<evidence type="ECO:0000256" key="4">
    <source>
        <dbReference type="ARBA" id="ARBA00023163"/>
    </source>
</evidence>
<organism evidence="6 7">
    <name type="scientific">Actomonas aquatica</name>
    <dbReference type="NCBI Taxonomy" id="2866162"/>
    <lineage>
        <taxon>Bacteria</taxon>
        <taxon>Pseudomonadati</taxon>
        <taxon>Verrucomicrobiota</taxon>
        <taxon>Opitutia</taxon>
        <taxon>Opitutales</taxon>
        <taxon>Opitutaceae</taxon>
        <taxon>Actomonas</taxon>
    </lineage>
</organism>
<accession>A0ABZ1C920</accession>
<keyword evidence="3" id="KW-0238">DNA-binding</keyword>
<dbReference type="InterPro" id="IPR036388">
    <property type="entry name" value="WH-like_DNA-bd_sf"/>
</dbReference>
<keyword evidence="4" id="KW-0804">Transcription</keyword>
<dbReference type="InterPro" id="IPR036390">
    <property type="entry name" value="WH_DNA-bd_sf"/>
</dbReference>
<dbReference type="Gene3D" id="1.10.10.10">
    <property type="entry name" value="Winged helix-like DNA-binding domain superfamily/Winged helix DNA-binding domain"/>
    <property type="match status" value="1"/>
</dbReference>